<keyword evidence="8" id="KW-0853">WD repeat</keyword>
<evidence type="ECO:0000313" key="23">
    <source>
        <dbReference type="Ensembl" id="ENSSSCP00070004927.1"/>
    </source>
</evidence>
<evidence type="ECO:0000256" key="4">
    <source>
        <dbReference type="ARBA" id="ARBA00004541"/>
    </source>
</evidence>
<evidence type="ECO:0000256" key="2">
    <source>
        <dbReference type="ARBA" id="ARBA00004123"/>
    </source>
</evidence>
<evidence type="ECO:0000256" key="12">
    <source>
        <dbReference type="ARBA" id="ARBA00023242"/>
    </source>
</evidence>
<evidence type="ECO:0000256" key="8">
    <source>
        <dbReference type="ARBA" id="ARBA00022574"/>
    </source>
</evidence>
<dbReference type="SUPFAM" id="SSF50978">
    <property type="entry name" value="WD40 repeat-like"/>
    <property type="match status" value="2"/>
</dbReference>
<sequence length="1512" mass="168811">MRELAIEIGVRALLFGVFVFTEFLDPFQRVIQPEEIWLYKNPLVQSDNIPTRLMFAISFLTPLAVICVVKIIRRTDKTEIKEAFLAVSLALALNGVCTNTIKLIVGSCLFRPGLHDVLLGWQAALLHREWAGEELEALRGHPAPVLCHDDRPVPHVRLQASLARDTAWRGVWSIRREIGSHRDVGHRDLRSPQSEENRRHRRQHHFPQGRSLSQAEPGNQPGGGTLEEAERRSGGTGRRRNPWAVEPRNRRNQLAAPTEPPGVYLERKGSGRCFLVAGRRRGPGFAVAMLPYTVNFKVSARTLTGALNAHNKAAVDWGWQGLIAYGCHSLVVVIDSNTAQTLQVLEKHKADVVKVKWARENYHHNIGSPYSLRLASADVNGKIIVWDVAAGIAQCEIQEHAKPIQDVQWLWNQDASRDLLLAIHPPNYIVLWNADTGTKLWKKSYADNILSFSFDPFDPSHLTLLTSEGIVFISDFSPSKPPSGPGKKVYISSPHSSPAHSKVAAATGAKKALNKVKILITQEKPSAEFITLNDCLQLAYLPSKRNHMLLLYPREILILDLEVNQTVGVIAIERTGVPFLQVIPCFQRDCLFCLHENGCITLRVRRSYNSIFTTSSEEPDPDPVQELTYDLRSQCDAIRVTKTVRPFSMVCCPVNENAAALIVSDGRVMIWELKSAVCSRNSRNSSSGVSPLYSPVSFCGIPVGVLQNKLPDLSLDNMIGQSAVAGEEHPKSPILQEVHLKFLLTGLLSGLPSPHFAIRMCPPLTTKNIKVYQPLLAVGTSNGSVLVYHLTSGLLHKELSIHSCEVKGIEWTSLTGFLSFATSTPNNMGLVRNELQLVDLPTGRSIAFRGERGNDESPIEMIKVSHLKQYLAVVFKDKPLELWDVRTCTILREMSKNFPAITALEWSPSHNLKSLRKKQLATREAMARQTVVSDTELSVVESSVISLLQEAESKSELSQNISAREHFVFTDNDGQVYHLTVEGNSVKDSARIPPDGSMGSITCIAWKGDTLVLGDMDGNLNFWDLKGRVSRGIPTHRSWVRKIRFAPGKGNQKLIAMYNDGAEVWDTKEVQMVSSLRSGRNVTFRILDVDWCTSDKVILASDDGCIRVLEMSMKSTCFRMDEQELTEPVWCPYLLVPRASLALKAFLLHQPWNGRYSLDVSHIDYPENEEIKNLLQEQLNSLSNDIKKLLLDPEFTLLQRCLLVSRLYGDESELHFWTVAAHYLHSLSQERAASTTAARAPAPRDRVNNPLDICYDILCENAYFQKFQLERVNLQEVKRSTYDHTRKCTDQLLLLGQTDRAVQLLLETSAENQHYYCDSLKACLVTTVTSSGPSQSTIKLVATNMIANGKLAEGVQLLCLIDKAADACRYLQTYGEWNRAAWLAKVRLNSEECADVLKRWVDHLCSPQVNQKSKALLVLLSLGCFSSVAETLHSMRYFDRAALFVEACLKYGAIEVSQDTEKLIAAIYADYARSLKNLGFKQGAVLFASKAGAAGRDLLNELESPKQELTAQ</sequence>
<dbReference type="PANTHER" id="PTHR14593:SF5">
    <property type="entry name" value="WD REPEAT-CONTAINING PROTEIN 11"/>
    <property type="match status" value="1"/>
</dbReference>
<dbReference type="Ensembl" id="ENSSSCT00070006043.1">
    <property type="protein sequence ID" value="ENSSSCP00070004927.1"/>
    <property type="gene ID" value="ENSSSCG00070003000.1"/>
</dbReference>
<evidence type="ECO:0000256" key="19">
    <source>
        <dbReference type="SAM" id="Phobius"/>
    </source>
</evidence>
<feature type="transmembrane region" description="Helical" evidence="19">
    <location>
        <begin position="84"/>
        <end position="105"/>
    </location>
</feature>
<evidence type="ECO:0000256" key="9">
    <source>
        <dbReference type="ARBA" id="ARBA00022737"/>
    </source>
</evidence>
<gene>
    <name evidence="23" type="primary">WDR11</name>
</gene>
<evidence type="ECO:0000256" key="14">
    <source>
        <dbReference type="ARBA" id="ARBA00023329"/>
    </source>
</evidence>
<keyword evidence="19" id="KW-0472">Membrane</keyword>
<evidence type="ECO:0000256" key="11">
    <source>
        <dbReference type="ARBA" id="ARBA00023212"/>
    </source>
</evidence>
<keyword evidence="14" id="KW-0968">Cytoplasmic vesicle</keyword>
<dbReference type="Gene3D" id="2.130.10.10">
    <property type="entry name" value="YVTN repeat-like/Quinoprotein amine dehydrogenase"/>
    <property type="match status" value="3"/>
</dbReference>
<keyword evidence="6" id="KW-0963">Cytoplasm</keyword>
<evidence type="ECO:0000256" key="7">
    <source>
        <dbReference type="ARBA" id="ARBA00022553"/>
    </source>
</evidence>
<feature type="compositionally biased region" description="Basic and acidic residues" evidence="18">
    <location>
        <begin position="183"/>
        <end position="198"/>
    </location>
</feature>
<evidence type="ECO:0000256" key="13">
    <source>
        <dbReference type="ARBA" id="ARBA00023273"/>
    </source>
</evidence>
<dbReference type="PROSITE" id="PS00678">
    <property type="entry name" value="WD_REPEATS_1"/>
    <property type="match status" value="1"/>
</dbReference>
<dbReference type="GO" id="GO:0060271">
    <property type="term" value="P:cilium assembly"/>
    <property type="evidence" value="ECO:0007669"/>
    <property type="project" value="UniProtKB-ARBA"/>
</dbReference>
<evidence type="ECO:0000256" key="3">
    <source>
        <dbReference type="ARBA" id="ARBA00004430"/>
    </source>
</evidence>
<dbReference type="Pfam" id="PF23753">
    <property type="entry name" value="TPR_WDR11"/>
    <property type="match status" value="1"/>
</dbReference>
<feature type="region of interest" description="Disordered" evidence="18">
    <location>
        <begin position="183"/>
        <end position="263"/>
    </location>
</feature>
<proteinExistence type="predicted"/>
<dbReference type="InterPro" id="IPR015943">
    <property type="entry name" value="WD40/YVTN_repeat-like_dom_sf"/>
</dbReference>
<feature type="transmembrane region" description="Helical" evidence="19">
    <location>
        <begin position="51"/>
        <end position="72"/>
    </location>
</feature>
<evidence type="ECO:0000313" key="24">
    <source>
        <dbReference type="Proteomes" id="UP000314985"/>
    </source>
</evidence>
<evidence type="ECO:0000259" key="20">
    <source>
        <dbReference type="Pfam" id="PF23751"/>
    </source>
</evidence>
<feature type="domain" description="WDR11 second beta-propeller" evidence="21">
    <location>
        <begin position="770"/>
        <end position="1113"/>
    </location>
</feature>
<evidence type="ECO:0000259" key="22">
    <source>
        <dbReference type="Pfam" id="PF23753"/>
    </source>
</evidence>
<reference evidence="23" key="2">
    <citation type="submission" date="2025-08" db="UniProtKB">
        <authorList>
            <consortium name="Ensembl"/>
        </authorList>
    </citation>
    <scope>IDENTIFICATION</scope>
</reference>
<dbReference type="InterPro" id="IPR057853">
    <property type="entry name" value="Beta-prop_WDR11_2nd"/>
</dbReference>
<dbReference type="InterPro" id="IPR036322">
    <property type="entry name" value="WD40_repeat_dom_sf"/>
</dbReference>
<dbReference type="GO" id="GO:0036064">
    <property type="term" value="C:ciliary basal body"/>
    <property type="evidence" value="ECO:0007669"/>
    <property type="project" value="UniProtKB-ARBA"/>
</dbReference>
<dbReference type="InterPro" id="IPR039694">
    <property type="entry name" value="WDR11"/>
</dbReference>
<feature type="transmembrane region" description="Helical" evidence="19">
    <location>
        <begin position="12"/>
        <end position="31"/>
    </location>
</feature>
<comment type="subcellular location">
    <subcellularLocation>
        <location evidence="3">Cytoplasm</location>
        <location evidence="3">Cytoskeleton</location>
        <location evidence="3">Cilium axoneme</location>
    </subcellularLocation>
    <subcellularLocation>
        <location evidence="1">Cytoplasm</location>
        <location evidence="1">Cytoskeleton</location>
        <location evidence="1">Cilium basal body</location>
    </subcellularLocation>
    <subcellularLocation>
        <location evidence="4">Cytoplasmic vesicle</location>
    </subcellularLocation>
    <subcellularLocation>
        <location evidence="5">Golgi apparatus</location>
        <location evidence="5">trans-Golgi network</location>
    </subcellularLocation>
    <subcellularLocation>
        <location evidence="2">Nucleus</location>
    </subcellularLocation>
</comment>
<name>A0A4X1SRY5_PIG</name>
<dbReference type="SMART" id="SM00320">
    <property type="entry name" value="WD40"/>
    <property type="match status" value="5"/>
</dbReference>
<keyword evidence="11" id="KW-0206">Cytoskeleton</keyword>
<evidence type="ECO:0000256" key="16">
    <source>
        <dbReference type="ARBA" id="ARBA00070583"/>
    </source>
</evidence>
<dbReference type="FunFam" id="2.130.10.10:FF:000309">
    <property type="entry name" value="WD repeat domain 11"/>
    <property type="match status" value="1"/>
</dbReference>
<accession>A0A4X1SRY5</accession>
<protein>
    <recommendedName>
        <fullName evidence="16">WD repeat-containing protein 11</fullName>
    </recommendedName>
    <alternativeName>
        <fullName evidence="17">Bromodomain and WD repeat-containing protein 2</fullName>
    </alternativeName>
</protein>
<keyword evidence="10" id="KW-0333">Golgi apparatus</keyword>
<dbReference type="FunFam" id="2.130.10.10:FF:000210">
    <property type="entry name" value="WD repeat-containing protein 11 isoform X1"/>
    <property type="match status" value="1"/>
</dbReference>
<evidence type="ECO:0000256" key="5">
    <source>
        <dbReference type="ARBA" id="ARBA00004601"/>
    </source>
</evidence>
<dbReference type="Proteomes" id="UP000314985">
    <property type="component" value="Chromosome 14"/>
</dbReference>
<evidence type="ECO:0000256" key="15">
    <source>
        <dbReference type="ARBA" id="ARBA00054021"/>
    </source>
</evidence>
<dbReference type="GO" id="GO:0005930">
    <property type="term" value="C:axoneme"/>
    <property type="evidence" value="ECO:0007669"/>
    <property type="project" value="UniProtKB-SubCell"/>
</dbReference>
<feature type="domain" description="WDR11 TPR" evidence="22">
    <location>
        <begin position="1267"/>
        <end position="1457"/>
    </location>
</feature>
<keyword evidence="12" id="KW-0539">Nucleus</keyword>
<dbReference type="InterPro" id="IPR001680">
    <property type="entry name" value="WD40_rpt"/>
</dbReference>
<dbReference type="PANTHER" id="PTHR14593">
    <property type="entry name" value="WD REPEAT-CONTAINING PROTEIN 11"/>
    <property type="match status" value="1"/>
</dbReference>
<evidence type="ECO:0000256" key="17">
    <source>
        <dbReference type="ARBA" id="ARBA00083873"/>
    </source>
</evidence>
<comment type="function">
    <text evidence="15">Involved in the Hedgehog (Hh) signaling pathway, is essential for normal ciliogenesis. Regulates the proteolytic processing of GLI3 and cooperates with the transcription factor EMX1 in the induction of downstream Hh pathway gene expression and gonadotropin-releasing hormone production. WDR11 complex facilitates the tethering of Adaptor protein-1 complex (AP-1)-derived vesicles. WDR11 complex acts together with TBC1D23 to facilitate the golgin-mediated capture of vesicles generated using AP-1.</text>
</comment>
<reference evidence="23 24" key="1">
    <citation type="submission" date="2017-08" db="EMBL/GenBank/DDBJ databases">
        <title>USMARCv1.0.</title>
        <authorList>
            <person name="Hannum G.I."/>
            <person name="Koren S."/>
            <person name="Schroeder S.G."/>
            <person name="Chin S.C."/>
            <person name="Nonneman D.J."/>
            <person name="Becker S.A."/>
            <person name="Rosen B.D."/>
            <person name="Bickhart D.M."/>
            <person name="Putnam N.H."/>
            <person name="Green R.E."/>
            <person name="Tuggle C.K."/>
            <person name="Liu H."/>
            <person name="Rohrer G.A."/>
            <person name="Warr A."/>
            <person name="Hall R."/>
            <person name="Kim K."/>
            <person name="Hume D.A."/>
            <person name="Talbot R."/>
            <person name="Chow W."/>
            <person name="Howe K."/>
            <person name="Schwartz A.S."/>
            <person name="Watson M."/>
            <person name="Archibald A.L."/>
            <person name="Phillippy A.M."/>
            <person name="Smith T.P.L."/>
        </authorList>
    </citation>
    <scope>NUCLEOTIDE SEQUENCE [LARGE SCALE GENOMIC DNA]</scope>
</reference>
<dbReference type="InterPro" id="IPR057852">
    <property type="entry name" value="Beta-prop_WDR11_1st"/>
</dbReference>
<keyword evidence="19" id="KW-0812">Transmembrane</keyword>
<keyword evidence="19" id="KW-1133">Transmembrane helix</keyword>
<evidence type="ECO:0000256" key="10">
    <source>
        <dbReference type="ARBA" id="ARBA00023034"/>
    </source>
</evidence>
<keyword evidence="7" id="KW-0597">Phosphoprotein</keyword>
<evidence type="ECO:0000256" key="6">
    <source>
        <dbReference type="ARBA" id="ARBA00022490"/>
    </source>
</evidence>
<organism evidence="23 24">
    <name type="scientific">Sus scrofa</name>
    <name type="common">Pig</name>
    <dbReference type="NCBI Taxonomy" id="9823"/>
    <lineage>
        <taxon>Eukaryota</taxon>
        <taxon>Metazoa</taxon>
        <taxon>Chordata</taxon>
        <taxon>Craniata</taxon>
        <taxon>Vertebrata</taxon>
        <taxon>Euteleostomi</taxon>
        <taxon>Mammalia</taxon>
        <taxon>Eutheria</taxon>
        <taxon>Laurasiatheria</taxon>
        <taxon>Artiodactyla</taxon>
        <taxon>Suina</taxon>
        <taxon>Suidae</taxon>
        <taxon>Sus</taxon>
    </lineage>
</organism>
<keyword evidence="13" id="KW-0966">Cell projection</keyword>
<dbReference type="GO" id="GO:0031410">
    <property type="term" value="C:cytoplasmic vesicle"/>
    <property type="evidence" value="ECO:0007669"/>
    <property type="project" value="UniProtKB-SubCell"/>
</dbReference>
<evidence type="ECO:0000256" key="18">
    <source>
        <dbReference type="SAM" id="MobiDB-lite"/>
    </source>
</evidence>
<dbReference type="InterPro" id="IPR019775">
    <property type="entry name" value="WD40_repeat_CS"/>
</dbReference>
<dbReference type="GO" id="GO:0005634">
    <property type="term" value="C:nucleus"/>
    <property type="evidence" value="ECO:0007669"/>
    <property type="project" value="UniProtKB-SubCell"/>
</dbReference>
<dbReference type="Pfam" id="PF23751">
    <property type="entry name" value="Beta-prop_WDR11_1st"/>
    <property type="match status" value="1"/>
</dbReference>
<dbReference type="GO" id="GO:0048513">
    <property type="term" value="P:animal organ development"/>
    <property type="evidence" value="ECO:0007669"/>
    <property type="project" value="UniProtKB-ARBA"/>
</dbReference>
<feature type="domain" description="WDR11 first beta-propeller" evidence="20">
    <location>
        <begin position="309"/>
        <end position="613"/>
    </location>
</feature>
<dbReference type="FunFam" id="2.130.10.10:FF:000204">
    <property type="entry name" value="WD repeat domain 11"/>
    <property type="match status" value="1"/>
</dbReference>
<dbReference type="GO" id="GO:0005794">
    <property type="term" value="C:Golgi apparatus"/>
    <property type="evidence" value="ECO:0007669"/>
    <property type="project" value="UniProtKB-SubCell"/>
</dbReference>
<dbReference type="Pfam" id="PF23752">
    <property type="entry name" value="Beta-prop_WDR11_2nd"/>
    <property type="match status" value="1"/>
</dbReference>
<evidence type="ECO:0000259" key="21">
    <source>
        <dbReference type="Pfam" id="PF23752"/>
    </source>
</evidence>
<evidence type="ECO:0000256" key="1">
    <source>
        <dbReference type="ARBA" id="ARBA00004120"/>
    </source>
</evidence>
<keyword evidence="9" id="KW-0677">Repeat</keyword>
<dbReference type="InterPro" id="IPR057854">
    <property type="entry name" value="TPR_WDR11"/>
</dbReference>